<dbReference type="EMBL" id="LKEY01013089">
    <property type="protein sequence ID" value="KYN50380.1"/>
    <property type="molecule type" value="Genomic_DNA"/>
</dbReference>
<dbReference type="InterPro" id="IPR036179">
    <property type="entry name" value="Ig-like_dom_sf"/>
</dbReference>
<dbReference type="SMART" id="SM00408">
    <property type="entry name" value="IGc2"/>
    <property type="match status" value="1"/>
</dbReference>
<evidence type="ECO:0000313" key="2">
    <source>
        <dbReference type="EMBL" id="KYN50380.1"/>
    </source>
</evidence>
<dbReference type="InterPro" id="IPR013098">
    <property type="entry name" value="Ig_I-set"/>
</dbReference>
<evidence type="ECO:0000313" key="3">
    <source>
        <dbReference type="Proteomes" id="UP000078492"/>
    </source>
</evidence>
<dbReference type="STRING" id="471704.A0A151K2M9"/>
<dbReference type="Gene3D" id="2.60.40.10">
    <property type="entry name" value="Immunoglobulins"/>
    <property type="match status" value="1"/>
</dbReference>
<keyword evidence="3" id="KW-1185">Reference proteome</keyword>
<comment type="caution">
    <text evidence="2">The sequence shown here is derived from an EMBL/GenBank/DDBJ whole genome shotgun (WGS) entry which is preliminary data.</text>
</comment>
<name>A0A151K2M9_9HYME</name>
<protein>
    <recommendedName>
        <fullName evidence="1">Ig-like domain-containing protein</fullName>
    </recommendedName>
</protein>
<dbReference type="InterPro" id="IPR003598">
    <property type="entry name" value="Ig_sub2"/>
</dbReference>
<dbReference type="SUPFAM" id="SSF48726">
    <property type="entry name" value="Immunoglobulin"/>
    <property type="match status" value="1"/>
</dbReference>
<accession>A0A151K2M9</accession>
<sequence>MVPIGDTPIEIAWTHEGEPLSQFMGFSVGKLGPRTSILLIEPVTPEHSGHYACVASNPSGRAIHEATLRVHG</sequence>
<organism evidence="2 3">
    <name type="scientific">Trachymyrmex cornetzi</name>
    <dbReference type="NCBI Taxonomy" id="471704"/>
    <lineage>
        <taxon>Eukaryota</taxon>
        <taxon>Metazoa</taxon>
        <taxon>Ecdysozoa</taxon>
        <taxon>Arthropoda</taxon>
        <taxon>Hexapoda</taxon>
        <taxon>Insecta</taxon>
        <taxon>Pterygota</taxon>
        <taxon>Neoptera</taxon>
        <taxon>Endopterygota</taxon>
        <taxon>Hymenoptera</taxon>
        <taxon>Apocrita</taxon>
        <taxon>Aculeata</taxon>
        <taxon>Formicoidea</taxon>
        <taxon>Formicidae</taxon>
        <taxon>Myrmicinae</taxon>
        <taxon>Trachymyrmex</taxon>
    </lineage>
</organism>
<feature type="domain" description="Ig-like" evidence="1">
    <location>
        <begin position="1"/>
        <end position="69"/>
    </location>
</feature>
<evidence type="ECO:0000259" key="1">
    <source>
        <dbReference type="PROSITE" id="PS50835"/>
    </source>
</evidence>
<gene>
    <name evidence="2" type="ORF">ALC57_00017</name>
</gene>
<dbReference type="InterPro" id="IPR007110">
    <property type="entry name" value="Ig-like_dom"/>
</dbReference>
<dbReference type="AlphaFoldDB" id="A0A151K2M9"/>
<dbReference type="PROSITE" id="PS50835">
    <property type="entry name" value="IG_LIKE"/>
    <property type="match status" value="1"/>
</dbReference>
<dbReference type="InterPro" id="IPR013783">
    <property type="entry name" value="Ig-like_fold"/>
</dbReference>
<reference evidence="2 3" key="1">
    <citation type="submission" date="2015-09" db="EMBL/GenBank/DDBJ databases">
        <title>Trachymyrmex cornetzi WGS genome.</title>
        <authorList>
            <person name="Nygaard S."/>
            <person name="Hu H."/>
            <person name="Boomsma J."/>
            <person name="Zhang G."/>
        </authorList>
    </citation>
    <scope>NUCLEOTIDE SEQUENCE [LARGE SCALE GENOMIC DNA]</scope>
    <source>
        <strain evidence="2">Tcor2-1</strain>
        <tissue evidence="2">Whole body</tissue>
    </source>
</reference>
<dbReference type="Proteomes" id="UP000078492">
    <property type="component" value="Unassembled WGS sequence"/>
</dbReference>
<dbReference type="Pfam" id="PF07679">
    <property type="entry name" value="I-set"/>
    <property type="match status" value="1"/>
</dbReference>
<proteinExistence type="predicted"/>